<feature type="compositionally biased region" description="Basic and acidic residues" evidence="1">
    <location>
        <begin position="84"/>
        <end position="95"/>
    </location>
</feature>
<keyword evidence="2" id="KW-0472">Membrane</keyword>
<feature type="transmembrane region" description="Helical" evidence="2">
    <location>
        <begin position="584"/>
        <end position="605"/>
    </location>
</feature>
<organism evidence="3 4">
    <name type="scientific">Aduncisulcus paluster</name>
    <dbReference type="NCBI Taxonomy" id="2918883"/>
    <lineage>
        <taxon>Eukaryota</taxon>
        <taxon>Metamonada</taxon>
        <taxon>Carpediemonas-like organisms</taxon>
        <taxon>Aduncisulcus</taxon>
    </lineage>
</organism>
<sequence>MVFSLELITNIVLKFISFFATLYFNSILPSDVRVWNEIIWQFLFVFIVEACKYAAKRVNARMTFIVGLNRGDTGEDLPDVVTKDEYLADDSKPDTGEDLPDDVTKDEHLADDSKPDTGEDLPDDATKDEHLADDSKPDTSEDLPDDATKDEHLADDSKPEQTGSTTEKNEKDYILVKVKITKQRNAMTASIGHLYGAATALVLYALIAGSQIGLQYLAKVVPKKIVKKYLLWAFRRPDVPFGVGLKLEIVFGSIILENILNFFYSYYSKLGIDWSVMISRIVGTGARVGIVYCAHWLHNNDLSKLRRLKLDSESMIISLSSCSYLIFQLVMALVLFLCHFKHFKSQAKYVKDDCMMSGFSRFEMTEKQIARAGPEAGTIKNNFKYLLPKGILKSAVMRIPELPMLFISLKLHLSIGDSNASNENEQVFAPLRLMLMAQTFVYAFKNVAIDPLLRKLQWSVYERMEHIKTPEKASVFAASVCRRLVGLSFGLMLLPSLSIPISHLIGPLSFVLFNKIFSNEEIVMHYVHLMITIIPFIRYLFTFMCLSSIEEAVYYVSEYFKVLQAKRVSLLTQTPKSIRNYFRLGMPGVCSVCAVICIGMTLYFIDMLDSDTFKPIEVYATSMHLCAITMVGYFMIMLSSASGLVSHLTTQLYKPFITIFGTCLLFCVGLFVINWFTFGMSNVFGKGIRFIISITDFNDTYLAMACLSGLFVCGIAAMFFYKRFLQPLTQ</sequence>
<gene>
    <name evidence="3" type="ORF">ADUPG1_006635</name>
</gene>
<reference evidence="3" key="1">
    <citation type="submission" date="2022-03" db="EMBL/GenBank/DDBJ databases">
        <title>Draft genome sequence of Aduncisulcus paluster, a free-living microaerophilic Fornicata.</title>
        <authorList>
            <person name="Yuyama I."/>
            <person name="Kume K."/>
            <person name="Tamura T."/>
            <person name="Inagaki Y."/>
            <person name="Hashimoto T."/>
        </authorList>
    </citation>
    <scope>NUCLEOTIDE SEQUENCE</scope>
    <source>
        <strain evidence="3">NY0171</strain>
    </source>
</reference>
<feature type="transmembrane region" description="Helical" evidence="2">
    <location>
        <begin position="484"/>
        <end position="502"/>
    </location>
</feature>
<feature type="transmembrane region" description="Helical" evidence="2">
    <location>
        <begin position="274"/>
        <end position="297"/>
    </location>
</feature>
<feature type="transmembrane region" description="Helical" evidence="2">
    <location>
        <begin position="522"/>
        <end position="541"/>
    </location>
</feature>
<feature type="transmembrane region" description="Helical" evidence="2">
    <location>
        <begin position="657"/>
        <end position="680"/>
    </location>
</feature>
<feature type="transmembrane region" description="Helical" evidence="2">
    <location>
        <begin position="317"/>
        <end position="338"/>
    </location>
</feature>
<evidence type="ECO:0000313" key="4">
    <source>
        <dbReference type="Proteomes" id="UP001057375"/>
    </source>
</evidence>
<keyword evidence="2" id="KW-0812">Transmembrane</keyword>
<name>A0ABQ5KIZ3_9EUKA</name>
<feature type="region of interest" description="Disordered" evidence="1">
    <location>
        <begin position="84"/>
        <end position="168"/>
    </location>
</feature>
<feature type="transmembrane region" description="Helical" evidence="2">
    <location>
        <begin position="186"/>
        <end position="207"/>
    </location>
</feature>
<comment type="caution">
    <text evidence="3">The sequence shown here is derived from an EMBL/GenBank/DDBJ whole genome shotgun (WGS) entry which is preliminary data.</text>
</comment>
<evidence type="ECO:0000313" key="3">
    <source>
        <dbReference type="EMBL" id="GKT32490.1"/>
    </source>
</evidence>
<evidence type="ECO:0000256" key="2">
    <source>
        <dbReference type="SAM" id="Phobius"/>
    </source>
</evidence>
<proteinExistence type="predicted"/>
<accession>A0ABQ5KIZ3</accession>
<feature type="transmembrane region" description="Helical" evidence="2">
    <location>
        <begin position="700"/>
        <end position="721"/>
    </location>
</feature>
<feature type="transmembrane region" description="Helical" evidence="2">
    <location>
        <begin position="38"/>
        <end position="55"/>
    </location>
</feature>
<feature type="compositionally biased region" description="Basic and acidic residues" evidence="1">
    <location>
        <begin position="102"/>
        <end position="117"/>
    </location>
</feature>
<feature type="compositionally biased region" description="Basic and acidic residues" evidence="1">
    <location>
        <begin position="124"/>
        <end position="139"/>
    </location>
</feature>
<dbReference type="EMBL" id="BQXS01009995">
    <property type="protein sequence ID" value="GKT32490.1"/>
    <property type="molecule type" value="Genomic_DNA"/>
</dbReference>
<dbReference type="Proteomes" id="UP001057375">
    <property type="component" value="Unassembled WGS sequence"/>
</dbReference>
<feature type="transmembrane region" description="Helical" evidence="2">
    <location>
        <begin position="625"/>
        <end position="645"/>
    </location>
</feature>
<keyword evidence="2" id="KW-1133">Transmembrane helix</keyword>
<protein>
    <submittedName>
        <fullName evidence="3">Uncharacterized protein</fullName>
    </submittedName>
</protein>
<feature type="compositionally biased region" description="Basic and acidic residues" evidence="1">
    <location>
        <begin position="146"/>
        <end position="159"/>
    </location>
</feature>
<evidence type="ECO:0000256" key="1">
    <source>
        <dbReference type="SAM" id="MobiDB-lite"/>
    </source>
</evidence>
<feature type="transmembrane region" description="Helical" evidence="2">
    <location>
        <begin position="249"/>
        <end position="267"/>
    </location>
</feature>
<keyword evidence="4" id="KW-1185">Reference proteome</keyword>
<feature type="transmembrane region" description="Helical" evidence="2">
    <location>
        <begin position="7"/>
        <end position="26"/>
    </location>
</feature>